<organism evidence="1 2">
    <name type="scientific">Caenorhabditis auriculariae</name>
    <dbReference type="NCBI Taxonomy" id="2777116"/>
    <lineage>
        <taxon>Eukaryota</taxon>
        <taxon>Metazoa</taxon>
        <taxon>Ecdysozoa</taxon>
        <taxon>Nematoda</taxon>
        <taxon>Chromadorea</taxon>
        <taxon>Rhabditida</taxon>
        <taxon>Rhabditina</taxon>
        <taxon>Rhabditomorpha</taxon>
        <taxon>Rhabditoidea</taxon>
        <taxon>Rhabditidae</taxon>
        <taxon>Peloderinae</taxon>
        <taxon>Caenorhabditis</taxon>
    </lineage>
</organism>
<protein>
    <submittedName>
        <fullName evidence="1">Uncharacterized protein</fullName>
    </submittedName>
</protein>
<dbReference type="Proteomes" id="UP000835052">
    <property type="component" value="Unassembled WGS sequence"/>
</dbReference>
<keyword evidence="2" id="KW-1185">Reference proteome</keyword>
<dbReference type="EMBL" id="CAJGYM010000120">
    <property type="protein sequence ID" value="CAD6198259.1"/>
    <property type="molecule type" value="Genomic_DNA"/>
</dbReference>
<name>A0A8S1HP61_9PELO</name>
<evidence type="ECO:0000313" key="1">
    <source>
        <dbReference type="EMBL" id="CAD6198259.1"/>
    </source>
</evidence>
<sequence length="112" mass="12620">MCLIFHQYITTNDVGWPTECKFLLRQQHPLHNSTAPPPPHLISYARLVIKRENEVGLEFCETFVGIGRSAADWPNVRGSAPRPLFKSSLPQLRLIISHFWVQNIAEASGSPA</sequence>
<reference evidence="1" key="1">
    <citation type="submission" date="2020-10" db="EMBL/GenBank/DDBJ databases">
        <authorList>
            <person name="Kikuchi T."/>
        </authorList>
    </citation>
    <scope>NUCLEOTIDE SEQUENCE</scope>
    <source>
        <strain evidence="1">NKZ352</strain>
    </source>
</reference>
<dbReference type="AlphaFoldDB" id="A0A8S1HP61"/>
<accession>A0A8S1HP61</accession>
<evidence type="ECO:0000313" key="2">
    <source>
        <dbReference type="Proteomes" id="UP000835052"/>
    </source>
</evidence>
<gene>
    <name evidence="1" type="ORF">CAUJ_LOCUS14165</name>
</gene>
<comment type="caution">
    <text evidence="1">The sequence shown here is derived from an EMBL/GenBank/DDBJ whole genome shotgun (WGS) entry which is preliminary data.</text>
</comment>
<proteinExistence type="predicted"/>